<name>A0A449ILG6_PSEFR</name>
<dbReference type="PANTHER" id="PTHR32305:SF15">
    <property type="entry name" value="PROTEIN RHSA-RELATED"/>
    <property type="match status" value="1"/>
</dbReference>
<accession>A0A449ILG6</accession>
<dbReference type="PANTHER" id="PTHR32305">
    <property type="match status" value="1"/>
</dbReference>
<dbReference type="InterPro" id="IPR050708">
    <property type="entry name" value="T6SS_VgrG/RHS"/>
</dbReference>
<dbReference type="EMBL" id="CAACYJ010000035">
    <property type="protein sequence ID" value="VFB20253.1"/>
    <property type="molecule type" value="Genomic_DNA"/>
</dbReference>
<evidence type="ECO:0000313" key="2">
    <source>
        <dbReference type="Proteomes" id="UP000330809"/>
    </source>
</evidence>
<sequence>MPQALHRHTPLLTAYDPRGLAICTVACHRRTAAQEPEARISRQVFGPSGFLTEQWDPRLVALRRKDPTTVPNQRNRSSLSGRLLRSDSVDRGVRISLAGAGGQLRFSWDARGTRSIWEYDELLRLNAVFEQGAGTEVAHCVERLTYADNSAVHARQNGCARLIRHDDPAGTLWFEGYDLLGQVTSQSRRFVRDASQAPNWSPQAGLREQHLESRSWRTQWRRDAVGQLVEQIDAQGNRQRMRHDVDGLLAAVMVNLGSGRQHSVVQQRSYNASGQIEVERSGNGVVRALAYSPLDDRLQQLKTWRTSNPGEALQDLNYVYDRVGNVLNIRDAAQPVLWSDNTRLQALSTYTYDSLYQLIEATGRENASNLNGPQLPVAAGLGAANGQRMRNYRQSYTYDAGGNLALLQHMPSHGSGYTRQMNVADHSNHGLEQKSGLPARPGLASGFDANGNQQVLEPGQWLSWTLRNQLQRVTRVTRQDGANDDEAYVYDSSGARALKIRQSHGHRQPRREEVYYLPGLEVRRNSATGEWLNVLTVVGDLNSASILQWEKGRPESIDNEHMRLSLSDHLGCSMLELDGSGRLLSQESYYPYGATAWWATKNTLEARYKFIRYSGKERDASGLYYYGMRYYAPWLARWISADPGDDIDGMNLYAMALGNPVGRVDEQGLLSSEAAIGRFAGLHSAISGLSRQIRSRWQASSAAAIRDGLATWISNVVGVGVDLALFEGRQPTHGLNVALRSTVNAIDALAVMHMGTGLFANLTHWSPFIGFIAANVTHRGFEMRGASEGAGSDEVWDPVARVRLAGHVRSLTREVLQQTLRGYGDSVSWGQTPVSSRIMRTMMSAGAYGLATVPNAVYGQFVPGPLQPNIAPVIEAYDGAAGTYIRAGHQSAQLDRHVNTLQIPPGMATFHGGMSRMFNQTWVYWAGVGIEAIAAYVTGSPIAQQSSRARAWVGAAKGAVSALTEVRGLLLQTARSGYNSLFKRWRPVKH</sequence>
<evidence type="ECO:0000313" key="1">
    <source>
        <dbReference type="EMBL" id="VFB20253.1"/>
    </source>
</evidence>
<reference evidence="1 2" key="1">
    <citation type="submission" date="2019-02" db="EMBL/GenBank/DDBJ databases">
        <authorList>
            <consortium name="Pathogen Informatics"/>
        </authorList>
    </citation>
    <scope>NUCLEOTIDE SEQUENCE [LARGE SCALE GENOMIC DNA]</scope>
    <source>
        <strain evidence="1 2">3012STDY7103891</strain>
    </source>
</reference>
<dbReference type="AlphaFoldDB" id="A0A449ILG6"/>
<proteinExistence type="predicted"/>
<organism evidence="1 2">
    <name type="scientific">Pseudomonas fragi</name>
    <dbReference type="NCBI Taxonomy" id="296"/>
    <lineage>
        <taxon>Bacteria</taxon>
        <taxon>Pseudomonadati</taxon>
        <taxon>Pseudomonadota</taxon>
        <taxon>Gammaproteobacteria</taxon>
        <taxon>Pseudomonadales</taxon>
        <taxon>Pseudomonadaceae</taxon>
        <taxon>Pseudomonas</taxon>
    </lineage>
</organism>
<dbReference type="InterPro" id="IPR022385">
    <property type="entry name" value="Rhs_assc_core"/>
</dbReference>
<dbReference type="Proteomes" id="UP000330809">
    <property type="component" value="Unassembled WGS sequence"/>
</dbReference>
<gene>
    <name evidence="1" type="primary">tccC1_2</name>
    <name evidence="1" type="ORF">NCTC10754_02867</name>
</gene>
<dbReference type="Gene3D" id="2.180.10.10">
    <property type="entry name" value="RHS repeat-associated core"/>
    <property type="match status" value="1"/>
</dbReference>
<dbReference type="NCBIfam" id="TIGR03696">
    <property type="entry name" value="Rhs_assc_core"/>
    <property type="match status" value="1"/>
</dbReference>
<protein>
    <submittedName>
        <fullName evidence="1">Insecticidal toxin complex protein TccC1</fullName>
    </submittedName>
</protein>
<dbReference type="RefSeq" id="WP_133144532.1">
    <property type="nucleotide sequence ID" value="NZ_CAACYJ010000035.1"/>
</dbReference>